<dbReference type="SUPFAM" id="SSF46785">
    <property type="entry name" value="Winged helix' DNA-binding domain"/>
    <property type="match status" value="1"/>
</dbReference>
<evidence type="ECO:0000313" key="2">
    <source>
        <dbReference type="EMBL" id="MEQ2534751.1"/>
    </source>
</evidence>
<dbReference type="Pfam" id="PF13412">
    <property type="entry name" value="HTH_24"/>
    <property type="match status" value="1"/>
</dbReference>
<reference evidence="2 3" key="1">
    <citation type="submission" date="2024-03" db="EMBL/GenBank/DDBJ databases">
        <title>Human intestinal bacterial collection.</title>
        <authorList>
            <person name="Pauvert C."/>
            <person name="Hitch T.C.A."/>
            <person name="Clavel T."/>
        </authorList>
    </citation>
    <scope>NUCLEOTIDE SEQUENCE [LARGE SCALE GENOMIC DNA]</scope>
    <source>
        <strain evidence="2 3">CLA-JM-H10</strain>
    </source>
</reference>
<sequence>MKYSIEELCTKKEDQVFDRKSARKDAKGLSNHIVAFANADGGTLVIGIEDNGDITGIDAYTNNINDILRVPFDYCTPSVMVTTETVECRDKDGNPNHLLIMTIPQSSELHANQQDEVYYRMGDKSKKLNFDERLQLMYAKGSRYYEDEPVFRSALDDIDMDFVAEYCKKIGYSKSAEEYIRQNKDYIVRHDSREEMSGAALLLFGKEPQRFFPRARVRFIRYDGTEAKVGTEMNVIKDKIFEGKILDIVRQSLDFVGDQIKERTRLGNDGRFHTTPEYPEFVWKEIIINAIAHRDYSIKGTDIQIKMFDDHITVESPGTLPGIVRLSNIRTVHFSRNPKIARFLQEYDYVKEFGEGVDRMFKEMADAGLPAPEYSDNAFMLNATIRNGELNGELNDDNGELNGELNPALLYLNKSELAVYHLIEKAPQNSRQEIADQLNISTRTVDRAIKVLLQKDLIVRKGSKKTGHWSVIK</sequence>
<accession>A0ABV1GMU0</accession>
<dbReference type="InterPro" id="IPR038461">
    <property type="entry name" value="Schlafen_AlbA_2_dom_sf"/>
</dbReference>
<evidence type="ECO:0000313" key="3">
    <source>
        <dbReference type="Proteomes" id="UP001480973"/>
    </source>
</evidence>
<keyword evidence="3" id="KW-1185">Reference proteome</keyword>
<organism evidence="2 3">
    <name type="scientific">Lachnospira intestinalis</name>
    <dbReference type="NCBI Taxonomy" id="3133158"/>
    <lineage>
        <taxon>Bacteria</taxon>
        <taxon>Bacillati</taxon>
        <taxon>Bacillota</taxon>
        <taxon>Clostridia</taxon>
        <taxon>Lachnospirales</taxon>
        <taxon>Lachnospiraceae</taxon>
        <taxon>Lachnospira</taxon>
    </lineage>
</organism>
<dbReference type="Pfam" id="PF13749">
    <property type="entry name" value="HATPase_c_4"/>
    <property type="match status" value="1"/>
</dbReference>
<comment type="caution">
    <text evidence="2">The sequence shown here is derived from an EMBL/GenBank/DDBJ whole genome shotgun (WGS) entry which is preliminary data.</text>
</comment>
<feature type="domain" description="Schlafen AlbA-2" evidence="1">
    <location>
        <begin position="13"/>
        <end position="129"/>
    </location>
</feature>
<gene>
    <name evidence="2" type="ORF">WMO38_06430</name>
</gene>
<dbReference type="Gene3D" id="1.10.10.10">
    <property type="entry name" value="Winged helix-like DNA-binding domain superfamily/Winged helix DNA-binding domain"/>
    <property type="match status" value="1"/>
</dbReference>
<proteinExistence type="predicted"/>
<dbReference type="PANTHER" id="PTHR30595">
    <property type="entry name" value="GLPR-RELATED TRANSCRIPTIONAL REPRESSOR"/>
    <property type="match status" value="1"/>
</dbReference>
<dbReference type="Proteomes" id="UP001480973">
    <property type="component" value="Unassembled WGS sequence"/>
</dbReference>
<dbReference type="Pfam" id="PF04326">
    <property type="entry name" value="SLFN_AlbA_2"/>
    <property type="match status" value="1"/>
</dbReference>
<dbReference type="InterPro" id="IPR038475">
    <property type="entry name" value="RecG_C_sf"/>
</dbReference>
<dbReference type="Gene3D" id="3.30.565.60">
    <property type="match status" value="1"/>
</dbReference>
<dbReference type="InterPro" id="IPR036390">
    <property type="entry name" value="WH_DNA-bd_sf"/>
</dbReference>
<dbReference type="Gene3D" id="3.30.950.30">
    <property type="entry name" value="Schlafen, AAA domain"/>
    <property type="match status" value="1"/>
</dbReference>
<dbReference type="InterPro" id="IPR036388">
    <property type="entry name" value="WH-like_DNA-bd_sf"/>
</dbReference>
<evidence type="ECO:0000259" key="1">
    <source>
        <dbReference type="Pfam" id="PF04326"/>
    </source>
</evidence>
<name>A0ABV1GMU0_9FIRM</name>
<dbReference type="PANTHER" id="PTHR30595:SF6">
    <property type="entry name" value="SCHLAFEN ALBA-2 DOMAIN-CONTAINING PROTEIN"/>
    <property type="match status" value="1"/>
</dbReference>
<dbReference type="EMBL" id="JBBMES010000005">
    <property type="protein sequence ID" value="MEQ2534751.1"/>
    <property type="molecule type" value="Genomic_DNA"/>
</dbReference>
<protein>
    <submittedName>
        <fullName evidence="2">RNA-binding domain-containing protein</fullName>
    </submittedName>
</protein>
<dbReference type="InterPro" id="IPR007421">
    <property type="entry name" value="Schlafen_AlbA_2_dom"/>
</dbReference>